<evidence type="ECO:0000313" key="7">
    <source>
        <dbReference type="Proteomes" id="UP000244906"/>
    </source>
</evidence>
<dbReference type="InterPro" id="IPR037153">
    <property type="entry name" value="PpnN-like_sf"/>
</dbReference>
<proteinExistence type="predicted"/>
<name>A0A2V1H0X6_9GAMM</name>
<evidence type="ECO:0000256" key="3">
    <source>
        <dbReference type="ARBA" id="ARBA00031983"/>
    </source>
</evidence>
<feature type="domain" description="Pyrimidine/purine nucleotide 5'-monophosphate nucleosidase C-terminal" evidence="4">
    <location>
        <begin position="336"/>
        <end position="455"/>
    </location>
</feature>
<evidence type="ECO:0000259" key="4">
    <source>
        <dbReference type="Pfam" id="PF11892"/>
    </source>
</evidence>
<keyword evidence="7" id="KW-1185">Reference proteome</keyword>
<dbReference type="RefSeq" id="WP_116687005.1">
    <property type="nucleotide sequence ID" value="NZ_CAWNYD010000003.1"/>
</dbReference>
<dbReference type="GO" id="GO:0005829">
    <property type="term" value="C:cytosol"/>
    <property type="evidence" value="ECO:0007669"/>
    <property type="project" value="TreeGrafter"/>
</dbReference>
<dbReference type="InterPro" id="IPR052341">
    <property type="entry name" value="LOG_family_nucleotidases"/>
</dbReference>
<dbReference type="AlphaFoldDB" id="A0A2V1H0X6"/>
<dbReference type="Gene3D" id="3.30.1850.10">
    <property type="entry name" value="MoCo carrier protein-like"/>
    <property type="match status" value="1"/>
</dbReference>
<organism evidence="6 7">
    <name type="scientific">Pelagibaculum spongiae</name>
    <dbReference type="NCBI Taxonomy" id="2080658"/>
    <lineage>
        <taxon>Bacteria</taxon>
        <taxon>Pseudomonadati</taxon>
        <taxon>Pseudomonadota</taxon>
        <taxon>Gammaproteobacteria</taxon>
        <taxon>Oceanospirillales</taxon>
        <taxon>Pelagibaculum</taxon>
    </lineage>
</organism>
<dbReference type="PANTHER" id="PTHR43393:SF1">
    <property type="entry name" value="PYRIMIDINE_PURINE NUCLEOTIDE 5'-MONOPHOSPHATE NUCLEOSIDASE"/>
    <property type="match status" value="1"/>
</dbReference>
<comment type="catalytic activity">
    <reaction evidence="1">
        <text>AMP + H2O = D-ribose 5-phosphate + adenine</text>
        <dbReference type="Rhea" id="RHEA:20129"/>
        <dbReference type="ChEBI" id="CHEBI:15377"/>
        <dbReference type="ChEBI" id="CHEBI:16708"/>
        <dbReference type="ChEBI" id="CHEBI:78346"/>
        <dbReference type="ChEBI" id="CHEBI:456215"/>
        <dbReference type="EC" id="3.2.2.4"/>
    </reaction>
</comment>
<dbReference type="Gene3D" id="3.40.50.450">
    <property type="match status" value="1"/>
</dbReference>
<evidence type="ECO:0000256" key="2">
    <source>
        <dbReference type="ARBA" id="ARBA00011985"/>
    </source>
</evidence>
<sequence length="456" mass="51082">MAKFPTVDAFVSPAGSLEILSQHEIQSLSRFGHSNCYDLLRNCLLAVLNCGSEMDDGHALLQQYPDFTVNLIERDRGIQLHLQHAPASAFVDGVIINGIREHLFSVLRDIVYVNHKLQASGLDLSQRPEAITDSVFRILRNAEAMKSARDPKLIICWGGHAISREEYEYSKSVGYQLGLRAMDICTGCGPGAMKGPMKGAQVAHAKQRIDDGRYVGVSEPGIIAAESPNPIVNELVILPDIEKRLEAFVRMGHGMIVFPGGPGTAEEILYLLGILMDPANHGIPFPFVMTGPASSKDYFAKIDAFLVGLLGEHVRDYYKIMVNQPEEVARHMSQNMEQVREYRKEHKDAYHFNWRLRIDPVQQFPFEPEHTAVAALQLDREMPADQLAANLRRIFSVVVAGNVKAEGIARVKERGPYQIHGAPDVLEPLDQLLRFFVEQRRMKIEGEYVPCYQIVN</sequence>
<evidence type="ECO:0000313" key="6">
    <source>
        <dbReference type="EMBL" id="PVZ69672.1"/>
    </source>
</evidence>
<comment type="caution">
    <text evidence="6">The sequence shown here is derived from an EMBL/GenBank/DDBJ whole genome shotgun (WGS) entry which is preliminary data.</text>
</comment>
<protein>
    <recommendedName>
        <fullName evidence="3">AMP nucleosidase</fullName>
        <ecNumber evidence="2">3.2.2.4</ecNumber>
    </recommendedName>
    <alternativeName>
        <fullName evidence="3">AMP nucleosidase</fullName>
    </alternativeName>
</protein>
<dbReference type="GO" id="GO:0008714">
    <property type="term" value="F:AMP nucleosidase activity"/>
    <property type="evidence" value="ECO:0007669"/>
    <property type="project" value="UniProtKB-EC"/>
</dbReference>
<evidence type="ECO:0000256" key="1">
    <source>
        <dbReference type="ARBA" id="ARBA00000274"/>
    </source>
</evidence>
<accession>A0A2V1H0X6</accession>
<dbReference type="InterPro" id="IPR021826">
    <property type="entry name" value="PpnN_C"/>
</dbReference>
<dbReference type="Pfam" id="PF14793">
    <property type="entry name" value="DUF4478"/>
    <property type="match status" value="1"/>
</dbReference>
<dbReference type="InterPro" id="IPR049788">
    <property type="entry name" value="PpnN"/>
</dbReference>
<feature type="domain" description="Pyrimidine/purine nucleotide 5'-monophosphate nucleosidase N-terminal" evidence="5">
    <location>
        <begin position="11"/>
        <end position="116"/>
    </location>
</feature>
<reference evidence="6 7" key="1">
    <citation type="submission" date="2018-04" db="EMBL/GenBank/DDBJ databases">
        <title>Thalassorhabdus spongiae gen. nov., sp. nov., isolated from a marine sponge in South-West Iceland.</title>
        <authorList>
            <person name="Knobloch S."/>
            <person name="Daussin A."/>
            <person name="Johannsson R."/>
            <person name="Marteinsson V.T."/>
        </authorList>
    </citation>
    <scope>NUCLEOTIDE SEQUENCE [LARGE SCALE GENOMIC DNA]</scope>
    <source>
        <strain evidence="6 7">Hp12</strain>
    </source>
</reference>
<gene>
    <name evidence="6" type="ORF">DC094_10240</name>
</gene>
<dbReference type="OrthoDB" id="9801098at2"/>
<dbReference type="EMBL" id="QDDL01000003">
    <property type="protein sequence ID" value="PVZ69672.1"/>
    <property type="molecule type" value="Genomic_DNA"/>
</dbReference>
<dbReference type="PANTHER" id="PTHR43393">
    <property type="entry name" value="CYTOKININ RIBOSIDE 5'-MONOPHOSPHATE PHOSPHORIBOHYDROLASE"/>
    <property type="match status" value="1"/>
</dbReference>
<dbReference type="InterPro" id="IPR031100">
    <property type="entry name" value="LOG_fam"/>
</dbReference>
<dbReference type="Proteomes" id="UP000244906">
    <property type="component" value="Unassembled WGS sequence"/>
</dbReference>
<dbReference type="InterPro" id="IPR027820">
    <property type="entry name" value="PpnN_N"/>
</dbReference>
<dbReference type="EC" id="3.2.2.4" evidence="2"/>
<dbReference type="SUPFAM" id="SSF102405">
    <property type="entry name" value="MCP/YpsA-like"/>
    <property type="match status" value="1"/>
</dbReference>
<dbReference type="NCBIfam" id="NF038390">
    <property type="entry name" value="Nsidase_PpnN"/>
    <property type="match status" value="1"/>
</dbReference>
<evidence type="ECO:0000259" key="5">
    <source>
        <dbReference type="Pfam" id="PF14793"/>
    </source>
</evidence>
<dbReference type="Pfam" id="PF11892">
    <property type="entry name" value="PpnN_C"/>
    <property type="match status" value="1"/>
</dbReference>
<dbReference type="Pfam" id="PF03641">
    <property type="entry name" value="Lysine_decarbox"/>
    <property type="match status" value="1"/>
</dbReference>